<evidence type="ECO:0000313" key="3">
    <source>
        <dbReference type="Proteomes" id="UP000219338"/>
    </source>
</evidence>
<feature type="compositionally biased region" description="Basic and acidic residues" evidence="1">
    <location>
        <begin position="283"/>
        <end position="295"/>
    </location>
</feature>
<evidence type="ECO:0000313" key="2">
    <source>
        <dbReference type="EMBL" id="SJL04798.1"/>
    </source>
</evidence>
<dbReference type="Proteomes" id="UP000219338">
    <property type="component" value="Unassembled WGS sequence"/>
</dbReference>
<keyword evidence="3" id="KW-1185">Reference proteome</keyword>
<proteinExistence type="predicted"/>
<reference evidence="3" key="1">
    <citation type="journal article" date="2017" name="Nat. Ecol. Evol.">
        <title>Genome expansion and lineage-specific genetic innovations in the forest pathogenic fungi Armillaria.</title>
        <authorList>
            <person name="Sipos G."/>
            <person name="Prasanna A.N."/>
            <person name="Walter M.C."/>
            <person name="O'Connor E."/>
            <person name="Balint B."/>
            <person name="Krizsan K."/>
            <person name="Kiss B."/>
            <person name="Hess J."/>
            <person name="Varga T."/>
            <person name="Slot J."/>
            <person name="Riley R."/>
            <person name="Boka B."/>
            <person name="Rigling D."/>
            <person name="Barry K."/>
            <person name="Lee J."/>
            <person name="Mihaltcheva S."/>
            <person name="LaButti K."/>
            <person name="Lipzen A."/>
            <person name="Waldron R."/>
            <person name="Moloney N.M."/>
            <person name="Sperisen C."/>
            <person name="Kredics L."/>
            <person name="Vagvoelgyi C."/>
            <person name="Patrignani A."/>
            <person name="Fitzpatrick D."/>
            <person name="Nagy I."/>
            <person name="Doyle S."/>
            <person name="Anderson J.B."/>
            <person name="Grigoriev I.V."/>
            <person name="Gueldener U."/>
            <person name="Muensterkoetter M."/>
            <person name="Nagy L.G."/>
        </authorList>
    </citation>
    <scope>NUCLEOTIDE SEQUENCE [LARGE SCALE GENOMIC DNA]</scope>
    <source>
        <strain evidence="3">C18/9</strain>
    </source>
</reference>
<feature type="compositionally biased region" description="Polar residues" evidence="1">
    <location>
        <begin position="201"/>
        <end position="212"/>
    </location>
</feature>
<evidence type="ECO:0000256" key="1">
    <source>
        <dbReference type="SAM" id="MobiDB-lite"/>
    </source>
</evidence>
<feature type="compositionally biased region" description="Basic and acidic residues" evidence="1">
    <location>
        <begin position="1"/>
        <end position="13"/>
    </location>
</feature>
<dbReference type="STRING" id="47428.A0A284R7W2"/>
<gene>
    <name evidence="2" type="ORF">ARMOST_08168</name>
</gene>
<accession>A0A284R7W2</accession>
<dbReference type="OrthoDB" id="70161at2759"/>
<sequence>MPDSDMFPKEIRDNYTPVLTSPPPSTMGTRVLQFIQAADSADAQGHSLREQGARLPYAVYRCPSMASPPSSSRVLLCAARVLSDRRTKTHVFAPVLLDVPSLSAASHSESMGTLPFIVFSLRRTRVCVDTDQKSSTRRDNRISRLICFAFYTADRWSSKEHASTSRFHVCPFADDRSSTADLPSASLASRCPRINPIHPFKTNTLTSASPSGDSLRESSASFGGGVGGLLSSVAIANLPILGPTRSPTMNRPPAPLLTSRASPPFAPSSLRARQEFPELPPSQKDEGGLLLKRETISPPPRTASNTA</sequence>
<feature type="region of interest" description="Disordered" evidence="1">
    <location>
        <begin position="199"/>
        <end position="221"/>
    </location>
</feature>
<protein>
    <submittedName>
        <fullName evidence="2">Uncharacterized protein</fullName>
    </submittedName>
</protein>
<feature type="region of interest" description="Disordered" evidence="1">
    <location>
        <begin position="1"/>
        <end position="23"/>
    </location>
</feature>
<name>A0A284R7W2_ARMOS</name>
<dbReference type="EMBL" id="FUEG01000005">
    <property type="protein sequence ID" value="SJL04798.1"/>
    <property type="molecule type" value="Genomic_DNA"/>
</dbReference>
<dbReference type="AlphaFoldDB" id="A0A284R7W2"/>
<organism evidence="2 3">
    <name type="scientific">Armillaria ostoyae</name>
    <name type="common">Armillaria root rot fungus</name>
    <dbReference type="NCBI Taxonomy" id="47428"/>
    <lineage>
        <taxon>Eukaryota</taxon>
        <taxon>Fungi</taxon>
        <taxon>Dikarya</taxon>
        <taxon>Basidiomycota</taxon>
        <taxon>Agaricomycotina</taxon>
        <taxon>Agaricomycetes</taxon>
        <taxon>Agaricomycetidae</taxon>
        <taxon>Agaricales</taxon>
        <taxon>Marasmiineae</taxon>
        <taxon>Physalacriaceae</taxon>
        <taxon>Armillaria</taxon>
    </lineage>
</organism>
<feature type="region of interest" description="Disordered" evidence="1">
    <location>
        <begin position="242"/>
        <end position="307"/>
    </location>
</feature>